<dbReference type="Proteomes" id="UP000738126">
    <property type="component" value="Unassembled WGS sequence"/>
</dbReference>
<comment type="caution">
    <text evidence="6">The sequence shown here is derived from an EMBL/GenBank/DDBJ whole genome shotgun (WGS) entry which is preliminary data.</text>
</comment>
<dbReference type="InterPro" id="IPR000510">
    <property type="entry name" value="Nase/OxRdtase_comp1"/>
</dbReference>
<feature type="region of interest" description="Disordered" evidence="4">
    <location>
        <begin position="300"/>
        <end position="321"/>
    </location>
</feature>
<evidence type="ECO:0000256" key="1">
    <source>
        <dbReference type="ARBA" id="ARBA00011002"/>
    </source>
</evidence>
<dbReference type="PROSITE" id="PS00699">
    <property type="entry name" value="NITROGENASE_1_1"/>
    <property type="match status" value="1"/>
</dbReference>
<dbReference type="EMBL" id="NRSH01000198">
    <property type="protein sequence ID" value="MBK1727623.1"/>
    <property type="molecule type" value="Genomic_DNA"/>
</dbReference>
<dbReference type="InterPro" id="IPR000318">
    <property type="entry name" value="Nase_comp1_CS"/>
</dbReference>
<feature type="non-terminal residue" evidence="6">
    <location>
        <position position="321"/>
    </location>
</feature>
<sequence>MAEIERCSKPLAINPLKAGAPLGASLATLGFHRAMPVLHGSQGCTAFGKVYLVRHFNEPIPLQTTAMDPVSTVMGADANAHEALETVCSKSAPALVTLLTTGLSEAQGTDIHRLVREFREAHPEHAGTAVVAVNTPDFAGGLESGYAAALRAIVDALVPAAASAGTAPGRDPARVNVLLSAAHGPGDAEAIAELVEAFGLEPVLIPDLSTALDGHLADADHSPVTTGGRPVADLAGCGDRHPGGAKDGMGVEQGVLELAAVALDPRRDGVATADLAQGHDQPVGGGEAHQVVEAVVGDAGALGEPVGGGIERGADDEGGRG</sequence>
<evidence type="ECO:0000259" key="5">
    <source>
        <dbReference type="Pfam" id="PF00148"/>
    </source>
</evidence>
<dbReference type="Pfam" id="PF00148">
    <property type="entry name" value="Oxidored_nitro"/>
    <property type="match status" value="1"/>
</dbReference>
<evidence type="ECO:0000256" key="4">
    <source>
        <dbReference type="SAM" id="MobiDB-lite"/>
    </source>
</evidence>
<accession>A0ABS1E7C7</accession>
<evidence type="ECO:0000313" key="6">
    <source>
        <dbReference type="EMBL" id="MBK1727623.1"/>
    </source>
</evidence>
<reference evidence="6 7" key="1">
    <citation type="journal article" date="2020" name="Microorganisms">
        <title>Osmotic Adaptation and Compatible Solute Biosynthesis of Phototrophic Bacteria as Revealed from Genome Analyses.</title>
        <authorList>
            <person name="Imhoff J.F."/>
            <person name="Rahn T."/>
            <person name="Kunzel S."/>
            <person name="Keller A."/>
            <person name="Neulinger S.C."/>
        </authorList>
    </citation>
    <scope>NUCLEOTIDE SEQUENCE [LARGE SCALE GENOMIC DNA]</scope>
    <source>
        <strain evidence="6 7">DSM 15116</strain>
    </source>
</reference>
<dbReference type="PANTHER" id="PTHR33712:SF7">
    <property type="entry name" value="LIGHT-INDEPENDENT PROTOCHLOROPHYLLIDE REDUCTASE SUBUNIT B"/>
    <property type="match status" value="1"/>
</dbReference>
<evidence type="ECO:0000256" key="2">
    <source>
        <dbReference type="ARBA" id="ARBA00023231"/>
    </source>
</evidence>
<keyword evidence="7" id="KW-1185">Reference proteome</keyword>
<evidence type="ECO:0000256" key="3">
    <source>
        <dbReference type="RuleBase" id="RU004021"/>
    </source>
</evidence>
<dbReference type="SUPFAM" id="SSF53807">
    <property type="entry name" value="Helical backbone' metal receptor"/>
    <property type="match status" value="1"/>
</dbReference>
<dbReference type="Gene3D" id="3.40.50.1980">
    <property type="entry name" value="Nitrogenase molybdenum iron protein domain"/>
    <property type="match status" value="2"/>
</dbReference>
<dbReference type="PANTHER" id="PTHR33712">
    <property type="entry name" value="LIGHT-INDEPENDENT PROTOCHLOROPHYLLIDE REDUCTASE SUBUNIT B"/>
    <property type="match status" value="1"/>
</dbReference>
<feature type="compositionally biased region" description="Basic and acidic residues" evidence="4">
    <location>
        <begin position="312"/>
        <end position="321"/>
    </location>
</feature>
<name>A0ABS1E7C7_9GAMM</name>
<evidence type="ECO:0000313" key="7">
    <source>
        <dbReference type="Proteomes" id="UP000738126"/>
    </source>
</evidence>
<keyword evidence="2 3" id="KW-0535">Nitrogen fixation</keyword>
<organism evidence="6 7">
    <name type="scientific">Halorhodospira neutriphila</name>
    <dbReference type="NCBI Taxonomy" id="168379"/>
    <lineage>
        <taxon>Bacteria</taxon>
        <taxon>Pseudomonadati</taxon>
        <taxon>Pseudomonadota</taxon>
        <taxon>Gammaproteobacteria</taxon>
        <taxon>Chromatiales</taxon>
        <taxon>Ectothiorhodospiraceae</taxon>
        <taxon>Halorhodospira</taxon>
    </lineage>
</organism>
<protein>
    <recommendedName>
        <fullName evidence="5">Nitrogenase/oxidoreductase component 1 domain-containing protein</fullName>
    </recommendedName>
</protein>
<proteinExistence type="inferred from homology"/>
<gene>
    <name evidence="6" type="ORF">CKO13_11490</name>
</gene>
<feature type="domain" description="Nitrogenase/oxidoreductase component 1" evidence="5">
    <location>
        <begin position="20"/>
        <end position="239"/>
    </location>
</feature>
<dbReference type="InterPro" id="IPR050152">
    <property type="entry name" value="ChlB/BchB/BchZ"/>
</dbReference>
<comment type="similarity">
    <text evidence="1 3">Belongs to the NifD/NifK/NifE/NifN family.</text>
</comment>